<dbReference type="AlphaFoldDB" id="A0A196SGY0"/>
<feature type="transmembrane region" description="Helical" evidence="2">
    <location>
        <begin position="487"/>
        <end position="508"/>
    </location>
</feature>
<evidence type="ECO:0000313" key="5">
    <source>
        <dbReference type="EMBL" id="OAO15571.1"/>
    </source>
</evidence>
<evidence type="ECO:0000256" key="3">
    <source>
        <dbReference type="SAM" id="SignalP"/>
    </source>
</evidence>
<keyword evidence="2" id="KW-1133">Transmembrane helix</keyword>
<protein>
    <submittedName>
        <fullName evidence="5">Heparan-alpha-glucosaminide N-acetyltransferase</fullName>
    </submittedName>
</protein>
<dbReference type="EMBL" id="LXWW01000129">
    <property type="protein sequence ID" value="OAO15571.1"/>
    <property type="molecule type" value="Genomic_DNA"/>
</dbReference>
<evidence type="ECO:0000313" key="6">
    <source>
        <dbReference type="Proteomes" id="UP000078348"/>
    </source>
</evidence>
<feature type="transmembrane region" description="Helical" evidence="2">
    <location>
        <begin position="551"/>
        <end position="570"/>
    </location>
</feature>
<evidence type="ECO:0000259" key="4">
    <source>
        <dbReference type="Pfam" id="PF07786"/>
    </source>
</evidence>
<proteinExistence type="predicted"/>
<evidence type="ECO:0000256" key="2">
    <source>
        <dbReference type="SAM" id="Phobius"/>
    </source>
</evidence>
<keyword evidence="6" id="KW-1185">Reference proteome</keyword>
<keyword evidence="3" id="KW-0732">Signal</keyword>
<feature type="chain" id="PRO_5008274612" evidence="3">
    <location>
        <begin position="17"/>
        <end position="616"/>
    </location>
</feature>
<feature type="transmembrane region" description="Helical" evidence="2">
    <location>
        <begin position="590"/>
        <end position="608"/>
    </location>
</feature>
<dbReference type="STRING" id="478820.A0A196SGY0"/>
<dbReference type="Pfam" id="PF07786">
    <property type="entry name" value="HGSNAT_cat"/>
    <property type="match status" value="1"/>
</dbReference>
<feature type="compositionally biased region" description="Polar residues" evidence="1">
    <location>
        <begin position="156"/>
        <end position="179"/>
    </location>
</feature>
<feature type="signal peptide" evidence="3">
    <location>
        <begin position="1"/>
        <end position="16"/>
    </location>
</feature>
<dbReference type="Proteomes" id="UP000078348">
    <property type="component" value="Unassembled WGS sequence"/>
</dbReference>
<feature type="transmembrane region" description="Helical" evidence="2">
    <location>
        <begin position="324"/>
        <end position="348"/>
    </location>
</feature>
<feature type="transmembrane region" description="Helical" evidence="2">
    <location>
        <begin position="257"/>
        <end position="274"/>
    </location>
</feature>
<feature type="transmembrane region" description="Helical" evidence="2">
    <location>
        <begin position="120"/>
        <end position="141"/>
    </location>
</feature>
<feature type="transmembrane region" description="Helical" evidence="2">
    <location>
        <begin position="455"/>
        <end position="475"/>
    </location>
</feature>
<keyword evidence="5" id="KW-0808">Transferase</keyword>
<feature type="compositionally biased region" description="Basic and acidic residues" evidence="1">
    <location>
        <begin position="180"/>
        <end position="210"/>
    </location>
</feature>
<feature type="domain" description="Heparan-alpha-glucosaminide N-acetyltransferase catalytic" evidence="4">
    <location>
        <begin position="215"/>
        <end position="345"/>
    </location>
</feature>
<dbReference type="InterPro" id="IPR012429">
    <property type="entry name" value="HGSNAT_cat"/>
</dbReference>
<dbReference type="PANTHER" id="PTHR31061">
    <property type="entry name" value="LD22376P"/>
    <property type="match status" value="1"/>
</dbReference>
<organism evidence="5 6">
    <name type="scientific">Blastocystis sp. subtype 1 (strain ATCC 50177 / NandII)</name>
    <dbReference type="NCBI Taxonomy" id="478820"/>
    <lineage>
        <taxon>Eukaryota</taxon>
        <taxon>Sar</taxon>
        <taxon>Stramenopiles</taxon>
        <taxon>Bigyra</taxon>
        <taxon>Opalozoa</taxon>
        <taxon>Opalinata</taxon>
        <taxon>Blastocystidae</taxon>
        <taxon>Blastocystis</taxon>
    </lineage>
</organism>
<name>A0A196SGY0_BLAHN</name>
<accession>A0A196SGY0</accession>
<dbReference type="OrthoDB" id="2149840at2759"/>
<feature type="transmembrane region" description="Helical" evidence="2">
    <location>
        <begin position="520"/>
        <end position="542"/>
    </location>
</feature>
<dbReference type="PANTHER" id="PTHR31061:SF24">
    <property type="entry name" value="LD22376P"/>
    <property type="match status" value="1"/>
</dbReference>
<feature type="transmembrane region" description="Helical" evidence="2">
    <location>
        <begin position="221"/>
        <end position="237"/>
    </location>
</feature>
<sequence length="616" mass="69180">MLSLALFLCFVLASSASLEKQMNQAYIRVKSQHDSFDSLEVVSTNCHHCPFNTLFENITTDPSAYKSMNMEYPLLFRVTKGETVGTVGTHSFREYGVYTLVVRSLNETMDVEVEDPGHNYYVPLFFMIGITLVFFGIVVTVENWKKAKGSDETKKANGSQETKKANGSQETKKANGSQETKAKGRDETKEKANGSQETKAKGREETKEAPGKSPRVASIDVFRGMALCLMIFANYGAGQYWAALVHATWDGITLSDFAFPLFIFIQGISLRLSIRGSFNRFLKEGHSPLRSTFKCLRKCLKRAVILYLLTWLINQSTSFKTIRFLGVLAYFAAAGLVNSLVLLFAPVYHTKLGVLSRWNARAHYADDPQVHECFDWIIPVLFGIAHWGIAKFVAAPHCPRGYTGPGGVTDDGRYEGCTGGIYRYIDVQLLGEEHIYHGAAVTYVYGGNNFECEGFMGMMNAILLTYLGTLVSQIFRKVQDPWKCVRLYFAIGASLLLCAGLLCGFRQFDGYMPINKNKWNTSFIAITGGTGFCVFGLTYMLVDVLKVWSGYPYHAVGMNSILIYVVHEFLGDYIPFSYKFQKKSHWTTMINSYVLGVGMWILIANEFYRQGVFFKI</sequence>
<keyword evidence="2" id="KW-0472">Membrane</keyword>
<reference evidence="5 6" key="1">
    <citation type="submission" date="2016-05" db="EMBL/GenBank/DDBJ databases">
        <title>Nuclear genome of Blastocystis sp. subtype 1 NandII.</title>
        <authorList>
            <person name="Gentekaki E."/>
            <person name="Curtis B."/>
            <person name="Stairs C."/>
            <person name="Eme L."/>
            <person name="Herman E."/>
            <person name="Klimes V."/>
            <person name="Arias M.C."/>
            <person name="Elias M."/>
            <person name="Hilliou F."/>
            <person name="Klute M."/>
            <person name="Malik S.-B."/>
            <person name="Pightling A."/>
            <person name="Rachubinski R."/>
            <person name="Salas D."/>
            <person name="Schlacht A."/>
            <person name="Suga H."/>
            <person name="Archibald J."/>
            <person name="Ball S.G."/>
            <person name="Clark G."/>
            <person name="Dacks J."/>
            <person name="Van Der Giezen M."/>
            <person name="Tsaousis A."/>
            <person name="Roger A."/>
        </authorList>
    </citation>
    <scope>NUCLEOTIDE SEQUENCE [LARGE SCALE GENOMIC DNA]</scope>
    <source>
        <strain evidence="6">ATCC 50177 / NandII</strain>
    </source>
</reference>
<keyword evidence="2" id="KW-0812">Transmembrane</keyword>
<evidence type="ECO:0000256" key="1">
    <source>
        <dbReference type="SAM" id="MobiDB-lite"/>
    </source>
</evidence>
<comment type="caution">
    <text evidence="5">The sequence shown here is derived from an EMBL/GenBank/DDBJ whole genome shotgun (WGS) entry which is preliminary data.</text>
</comment>
<dbReference type="GO" id="GO:0016740">
    <property type="term" value="F:transferase activity"/>
    <property type="evidence" value="ECO:0007669"/>
    <property type="project" value="UniProtKB-KW"/>
</dbReference>
<feature type="region of interest" description="Disordered" evidence="1">
    <location>
        <begin position="148"/>
        <end position="212"/>
    </location>
</feature>
<gene>
    <name evidence="5" type="ORF">AV274_2644</name>
</gene>